<evidence type="ECO:0000256" key="1">
    <source>
        <dbReference type="ARBA" id="ARBA00001933"/>
    </source>
</evidence>
<dbReference type="GO" id="GO:0019264">
    <property type="term" value="P:glycine biosynthetic process from serine"/>
    <property type="evidence" value="ECO:0007669"/>
    <property type="project" value="UniProtKB-UniRule"/>
</dbReference>
<sequence length="434" mass="47817">MDPVEAYGRVKSSILEHHKWFDSSLPMIASENVTSPAVRKAMTSDFGHRYAEGWVGERVYAGTKYIDEVESIAMELVKRLFNVKFADVRPISGVIANLAVYTAFTNPGDVAMALPITKGGHISMGPLRGSEGQFIGGTAGAVRGLDVKYLAFDDHNMNVDVDKSIKRIEENKPKLVILGGSVILFPHPVKELSDVCKSVGALLHYDAAHVAGLIAGKQFQQPMEEGADVMTMSTHKTFFGPQHGAVITNDEEKFERIKLANFPGLLSNHHLHSVAALALAAAEMLAFGEEYARAVVRNAKALAQALHDEGFSVVAEHLGFTQSHQVLLDVDALGGGYRCEKLLEEANIIVNRNLLPWDIKRGRSFKDPGGLRLGVSELTRLGMGEEEMKEIAKLYRKVLLDREDPKKVAGEVSELRKRFRNVKYAFEEGPAYEY</sequence>
<dbReference type="Gene3D" id="3.90.1150.10">
    <property type="entry name" value="Aspartate Aminotransferase, domain 1"/>
    <property type="match status" value="1"/>
</dbReference>
<keyword evidence="12" id="KW-0489">Methyltransferase</keyword>
<name>A0A3R9QAB1_9CREN</name>
<dbReference type="AlphaFoldDB" id="A0A3R9QAB1"/>
<evidence type="ECO:0000256" key="5">
    <source>
        <dbReference type="ARBA" id="ARBA00022563"/>
    </source>
</evidence>
<dbReference type="SUPFAM" id="SSF53383">
    <property type="entry name" value="PLP-dependent transferases"/>
    <property type="match status" value="1"/>
</dbReference>
<feature type="modified residue" description="N6-(pyridoxal phosphate)lysine" evidence="9 10">
    <location>
        <position position="236"/>
    </location>
</feature>
<keyword evidence="7 9" id="KW-0808">Transferase</keyword>
<evidence type="ECO:0000259" key="11">
    <source>
        <dbReference type="Pfam" id="PF00464"/>
    </source>
</evidence>
<dbReference type="PANTHER" id="PTHR11680">
    <property type="entry name" value="SERINE HYDROXYMETHYLTRANSFERASE"/>
    <property type="match status" value="1"/>
</dbReference>
<dbReference type="EC" id="2.1.2.-" evidence="9"/>
<evidence type="ECO:0000256" key="8">
    <source>
        <dbReference type="ARBA" id="ARBA00022898"/>
    </source>
</evidence>
<evidence type="ECO:0000256" key="7">
    <source>
        <dbReference type="ARBA" id="ARBA00022679"/>
    </source>
</evidence>
<dbReference type="UniPathway" id="UPA00288">
    <property type="reaction ID" value="UER01023"/>
</dbReference>
<dbReference type="CDD" id="cd00378">
    <property type="entry name" value="SHMT"/>
    <property type="match status" value="1"/>
</dbReference>
<dbReference type="NCBIfam" id="NF000586">
    <property type="entry name" value="PRK00011.1"/>
    <property type="match status" value="1"/>
</dbReference>
<comment type="pathway">
    <text evidence="9">Amino-acid biosynthesis; glycine biosynthesis; glycine from L-serine: step 1/1.</text>
</comment>
<dbReference type="RefSeq" id="WP_125740538.1">
    <property type="nucleotide sequence ID" value="NZ_RCOR01000006.1"/>
</dbReference>
<keyword evidence="5 9" id="KW-0554">One-carbon metabolism</keyword>
<dbReference type="Gene3D" id="3.40.640.10">
    <property type="entry name" value="Type I PLP-dependent aspartate aminotransferase-like (Major domain)"/>
    <property type="match status" value="1"/>
</dbReference>
<evidence type="ECO:0000256" key="3">
    <source>
        <dbReference type="ARBA" id="ARBA00011738"/>
    </source>
</evidence>
<dbReference type="InterPro" id="IPR039429">
    <property type="entry name" value="SHMT-like_dom"/>
</dbReference>
<keyword evidence="6 9" id="KW-0028">Amino-acid biosynthesis</keyword>
<organism evidence="12 13">
    <name type="scientific">Candidatus Korarchaeum cryptofilum</name>
    <dbReference type="NCBI Taxonomy" id="498846"/>
    <lineage>
        <taxon>Archaea</taxon>
        <taxon>Thermoproteota</taxon>
        <taxon>Candidatus Korarchaeia</taxon>
        <taxon>Candidatus Korarchaeales</taxon>
        <taxon>Candidatus Korarchaeaceae</taxon>
        <taxon>Candidatus Korarchaeum</taxon>
    </lineage>
</organism>
<evidence type="ECO:0000256" key="9">
    <source>
        <dbReference type="HAMAP-Rule" id="MF_00051"/>
    </source>
</evidence>
<dbReference type="Pfam" id="PF00464">
    <property type="entry name" value="SHMT"/>
    <property type="match status" value="1"/>
</dbReference>
<dbReference type="InterPro" id="IPR001085">
    <property type="entry name" value="Ser_HO-MeTrfase"/>
</dbReference>
<dbReference type="InterPro" id="IPR015421">
    <property type="entry name" value="PyrdxlP-dep_Trfase_major"/>
</dbReference>
<dbReference type="InterPro" id="IPR015422">
    <property type="entry name" value="PyrdxlP-dep_Trfase_small"/>
</dbReference>
<evidence type="ECO:0000313" key="13">
    <source>
        <dbReference type="Proteomes" id="UP000278149"/>
    </source>
</evidence>
<protein>
    <recommendedName>
        <fullName evidence="9">Serine hydroxymethyltransferase</fullName>
        <shortName evidence="9">SHMT</shortName>
        <shortName evidence="9">Serine methylase</shortName>
        <ecNumber evidence="9">2.1.2.-</ecNumber>
    </recommendedName>
</protein>
<evidence type="ECO:0000256" key="6">
    <source>
        <dbReference type="ARBA" id="ARBA00022605"/>
    </source>
</evidence>
<dbReference type="HAMAP" id="MF_00051">
    <property type="entry name" value="SHMT"/>
    <property type="match status" value="1"/>
</dbReference>
<dbReference type="GO" id="GO:0032259">
    <property type="term" value="P:methylation"/>
    <property type="evidence" value="ECO:0007669"/>
    <property type="project" value="UniProtKB-KW"/>
</dbReference>
<dbReference type="PANTHER" id="PTHR11680:SF35">
    <property type="entry name" value="SERINE HYDROXYMETHYLTRANSFERASE 1"/>
    <property type="match status" value="1"/>
</dbReference>
<comment type="cofactor">
    <cofactor evidence="1 9 10">
        <name>pyridoxal 5'-phosphate</name>
        <dbReference type="ChEBI" id="CHEBI:597326"/>
    </cofactor>
</comment>
<accession>A0A3R9QAB1</accession>
<gene>
    <name evidence="9" type="primary">glyA</name>
    <name evidence="12" type="ORF">D9Q81_00910</name>
</gene>
<feature type="domain" description="Serine hydroxymethyltransferase-like" evidence="11">
    <location>
        <begin position="22"/>
        <end position="393"/>
    </location>
</feature>
<dbReference type="PIRSF" id="PIRSF000412">
    <property type="entry name" value="SHMT"/>
    <property type="match status" value="1"/>
</dbReference>
<evidence type="ECO:0000256" key="2">
    <source>
        <dbReference type="ARBA" id="ARBA00006376"/>
    </source>
</evidence>
<comment type="caution">
    <text evidence="9">Lacks conserved residue(s) required for the propagation of feature annotation.</text>
</comment>
<comment type="subunit">
    <text evidence="3 9">Homodimer.</text>
</comment>
<keyword evidence="8 9" id="KW-0663">Pyridoxal phosphate</keyword>
<comment type="function">
    <text evidence="9">Catalyzes the reversible interconversion of serine and glycine with a modified folate serving as the one-carbon carrier. Also exhibits a pteridine-independent aldolase activity toward beta-hydroxyamino acids, producing glycine and aldehydes, via a retro-aldol mechanism.</text>
</comment>
<evidence type="ECO:0000256" key="4">
    <source>
        <dbReference type="ARBA" id="ARBA00022490"/>
    </source>
</evidence>
<dbReference type="GO" id="GO:0008168">
    <property type="term" value="F:methyltransferase activity"/>
    <property type="evidence" value="ECO:0007669"/>
    <property type="project" value="UniProtKB-KW"/>
</dbReference>
<dbReference type="GO" id="GO:0035999">
    <property type="term" value="P:tetrahydrofolate interconversion"/>
    <property type="evidence" value="ECO:0007669"/>
    <property type="project" value="InterPro"/>
</dbReference>
<dbReference type="FunFam" id="3.90.1150.10:FF:000114">
    <property type="entry name" value="Serine hydroxymethyltransferase"/>
    <property type="match status" value="1"/>
</dbReference>
<dbReference type="InterPro" id="IPR049943">
    <property type="entry name" value="Ser_HO-MeTrfase-like"/>
</dbReference>
<dbReference type="GO" id="GO:0030170">
    <property type="term" value="F:pyridoxal phosphate binding"/>
    <property type="evidence" value="ECO:0007669"/>
    <property type="project" value="UniProtKB-UniRule"/>
</dbReference>
<comment type="caution">
    <text evidence="12">The sequence shown here is derived from an EMBL/GenBank/DDBJ whole genome shotgun (WGS) entry which is preliminary data.</text>
</comment>
<feature type="binding site" evidence="9">
    <location>
        <position position="252"/>
    </location>
    <ligand>
        <name>(6S)-5,6,7,8-tetrahydrofolate</name>
        <dbReference type="ChEBI" id="CHEBI:57453"/>
    </ligand>
</feature>
<dbReference type="Proteomes" id="UP000278149">
    <property type="component" value="Unassembled WGS sequence"/>
</dbReference>
<evidence type="ECO:0000256" key="10">
    <source>
        <dbReference type="PIRSR" id="PIRSR000412-50"/>
    </source>
</evidence>
<keyword evidence="4 9" id="KW-0963">Cytoplasm</keyword>
<comment type="subcellular location">
    <subcellularLocation>
        <location evidence="9">Cytoplasm</location>
    </subcellularLocation>
</comment>
<comment type="similarity">
    <text evidence="2 9">Belongs to the SHMT family.</text>
</comment>
<proteinExistence type="inferred from homology"/>
<evidence type="ECO:0000313" key="12">
    <source>
        <dbReference type="EMBL" id="RSN70598.1"/>
    </source>
</evidence>
<dbReference type="GO" id="GO:0005737">
    <property type="term" value="C:cytoplasm"/>
    <property type="evidence" value="ECO:0007669"/>
    <property type="project" value="UniProtKB-SubCell"/>
</dbReference>
<dbReference type="InterPro" id="IPR015424">
    <property type="entry name" value="PyrdxlP-dep_Trfase"/>
</dbReference>
<dbReference type="EMBL" id="RCOR01000006">
    <property type="protein sequence ID" value="RSN70598.1"/>
    <property type="molecule type" value="Genomic_DNA"/>
</dbReference>
<dbReference type="FunFam" id="3.40.640.10:FF:000101">
    <property type="entry name" value="Serine hydroxymethyltransferase"/>
    <property type="match status" value="1"/>
</dbReference>
<feature type="site" description="Plays an important role in substrate specificity" evidence="9">
    <location>
        <position position="235"/>
    </location>
</feature>
<reference evidence="12 13" key="1">
    <citation type="submission" date="2018-10" db="EMBL/GenBank/DDBJ databases">
        <title>Co-occurring genomic capacity for anaerobic methane metabolism and dissimilatory sulfite reduction discovered in the Korarchaeota.</title>
        <authorList>
            <person name="Mckay L.J."/>
            <person name="Dlakic M."/>
            <person name="Fields M.W."/>
            <person name="Delmont T.O."/>
            <person name="Eren A.M."/>
            <person name="Jay Z.J."/>
            <person name="Klingelsmith K.B."/>
            <person name="Rusch D.B."/>
            <person name="Inskeep W.P."/>
        </authorList>
    </citation>
    <scope>NUCLEOTIDE SEQUENCE [LARGE SCALE GENOMIC DNA]</scope>
    <source>
        <strain evidence="12 13">WS</strain>
    </source>
</reference>
<dbReference type="GO" id="GO:0004372">
    <property type="term" value="F:glycine hydroxymethyltransferase activity"/>
    <property type="evidence" value="ECO:0007669"/>
    <property type="project" value="UniProtKB-UniRule"/>
</dbReference>
<feature type="binding site" evidence="9">
    <location>
        <begin position="120"/>
        <end position="122"/>
    </location>
    <ligand>
        <name>(6S)-5,6,7,8-tetrahydrofolate</name>
        <dbReference type="ChEBI" id="CHEBI:57453"/>
    </ligand>
</feature>